<comment type="caution">
    <text evidence="2">The sequence shown here is derived from an EMBL/GenBank/DDBJ whole genome shotgun (WGS) entry which is preliminary data.</text>
</comment>
<dbReference type="PROSITE" id="PS51257">
    <property type="entry name" value="PROKAR_LIPOPROTEIN"/>
    <property type="match status" value="1"/>
</dbReference>
<dbReference type="GO" id="GO:0004222">
    <property type="term" value="F:metalloendopeptidase activity"/>
    <property type="evidence" value="ECO:0007669"/>
    <property type="project" value="InterPro"/>
</dbReference>
<dbReference type="InterPro" id="IPR042089">
    <property type="entry name" value="Peptidase_M13_dom_2"/>
</dbReference>
<dbReference type="AlphaFoldDB" id="A0A7C3C8X6"/>
<dbReference type="EMBL" id="DRMN01000218">
    <property type="protein sequence ID" value="HFB54921.1"/>
    <property type="molecule type" value="Genomic_DNA"/>
</dbReference>
<feature type="non-terminal residue" evidence="2">
    <location>
        <position position="258"/>
    </location>
</feature>
<dbReference type="Proteomes" id="UP000886042">
    <property type="component" value="Unassembled WGS sequence"/>
</dbReference>
<dbReference type="InterPro" id="IPR008753">
    <property type="entry name" value="Peptidase_M13_N"/>
</dbReference>
<dbReference type="PANTHER" id="PTHR11733:SF167">
    <property type="entry name" value="FI17812P1-RELATED"/>
    <property type="match status" value="1"/>
</dbReference>
<protein>
    <submittedName>
        <fullName evidence="2">M13 family peptidase</fullName>
    </submittedName>
</protein>
<dbReference type="GO" id="GO:0016485">
    <property type="term" value="P:protein processing"/>
    <property type="evidence" value="ECO:0007669"/>
    <property type="project" value="TreeGrafter"/>
</dbReference>
<feature type="domain" description="Peptidase M13 N-terminal" evidence="1">
    <location>
        <begin position="73"/>
        <end position="258"/>
    </location>
</feature>
<sequence length="258" mass="28472">MDRLKMEKRMNLKKATAPSLMALILAAGLTACGPKEEHDHAAHEMPAVEKTVAKPELGTFGIAMENMDKSIKPGDNFFKYVNGTWLKNTEIPADKSNYGSFSVLGDRSVEQVRAIIEDAAKMDAEKGSVEQKIGDLYSAFMDTDTIEANGFDPIKADIAAIKAVENRQDVARLLGNPALALTSPFAGWVGVDVKDVEHYIFYLTQAGLGMPNRDYYLDKDDKSEALREKYLTYMTTMLEAIGEDNAAERAKAVMDFET</sequence>
<evidence type="ECO:0000259" key="1">
    <source>
        <dbReference type="Pfam" id="PF05649"/>
    </source>
</evidence>
<gene>
    <name evidence="2" type="ORF">ENJ46_03270</name>
</gene>
<dbReference type="PANTHER" id="PTHR11733">
    <property type="entry name" value="ZINC METALLOPROTEASE FAMILY M13 NEPRILYSIN-RELATED"/>
    <property type="match status" value="1"/>
</dbReference>
<evidence type="ECO:0000313" key="2">
    <source>
        <dbReference type="EMBL" id="HFB54921.1"/>
    </source>
</evidence>
<dbReference type="Gene3D" id="1.10.1380.10">
    <property type="entry name" value="Neutral endopeptidase , domain2"/>
    <property type="match status" value="1"/>
</dbReference>
<dbReference type="InterPro" id="IPR000718">
    <property type="entry name" value="Peptidase_M13"/>
</dbReference>
<dbReference type="PROSITE" id="PS51885">
    <property type="entry name" value="NEPRILYSIN"/>
    <property type="match status" value="1"/>
</dbReference>
<dbReference type="SUPFAM" id="SSF55486">
    <property type="entry name" value="Metalloproteases ('zincins'), catalytic domain"/>
    <property type="match status" value="1"/>
</dbReference>
<dbReference type="Pfam" id="PF05649">
    <property type="entry name" value="Peptidase_M13_N"/>
    <property type="match status" value="1"/>
</dbReference>
<accession>A0A7C3C8X6</accession>
<name>A0A7C3C8X6_9PROT</name>
<reference evidence="2" key="1">
    <citation type="journal article" date="2020" name="mSystems">
        <title>Genome- and Community-Level Interaction Insights into Carbon Utilization and Element Cycling Functions of Hydrothermarchaeota in Hydrothermal Sediment.</title>
        <authorList>
            <person name="Zhou Z."/>
            <person name="Liu Y."/>
            <person name="Xu W."/>
            <person name="Pan J."/>
            <person name="Luo Z.H."/>
            <person name="Li M."/>
        </authorList>
    </citation>
    <scope>NUCLEOTIDE SEQUENCE [LARGE SCALE GENOMIC DNA]</scope>
    <source>
        <strain evidence="2">HyVt-489</strain>
    </source>
</reference>
<organism evidence="2">
    <name type="scientific">Hellea balneolensis</name>
    <dbReference type="NCBI Taxonomy" id="287478"/>
    <lineage>
        <taxon>Bacteria</taxon>
        <taxon>Pseudomonadati</taxon>
        <taxon>Pseudomonadota</taxon>
        <taxon>Alphaproteobacteria</taxon>
        <taxon>Maricaulales</taxon>
        <taxon>Robiginitomaculaceae</taxon>
        <taxon>Hellea</taxon>
    </lineage>
</organism>
<proteinExistence type="predicted"/>
<dbReference type="GO" id="GO:0005886">
    <property type="term" value="C:plasma membrane"/>
    <property type="evidence" value="ECO:0007669"/>
    <property type="project" value="TreeGrafter"/>
</dbReference>